<feature type="transmembrane region" description="Helical" evidence="1">
    <location>
        <begin position="20"/>
        <end position="43"/>
    </location>
</feature>
<keyword evidence="1" id="KW-0812">Transmembrane</keyword>
<name>A0A5B0VUY1_RHITR</name>
<evidence type="ECO:0000313" key="2">
    <source>
        <dbReference type="EMBL" id="KAA1177711.1"/>
    </source>
</evidence>
<dbReference type="AlphaFoldDB" id="A0A5B0VUY1"/>
<dbReference type="Proteomes" id="UP000323608">
    <property type="component" value="Unassembled WGS sequence"/>
</dbReference>
<sequence length="69" mass="7488">MEDEELTIKRAAMGSKPAKLVFLVAAMMFFAVLALDITLPAMVLSAMALSNWLVLSAGTTQYPRRRGTA</sequence>
<evidence type="ECO:0000256" key="1">
    <source>
        <dbReference type="SAM" id="Phobius"/>
    </source>
</evidence>
<protein>
    <submittedName>
        <fullName evidence="2">Uncharacterized protein</fullName>
    </submittedName>
</protein>
<organism evidence="2 3">
    <name type="scientific">Rhizobium tropici</name>
    <dbReference type="NCBI Taxonomy" id="398"/>
    <lineage>
        <taxon>Bacteria</taxon>
        <taxon>Pseudomonadati</taxon>
        <taxon>Pseudomonadota</taxon>
        <taxon>Alphaproteobacteria</taxon>
        <taxon>Hyphomicrobiales</taxon>
        <taxon>Rhizobiaceae</taxon>
        <taxon>Rhizobium/Agrobacterium group</taxon>
        <taxon>Rhizobium</taxon>
    </lineage>
</organism>
<keyword evidence="1" id="KW-0472">Membrane</keyword>
<reference evidence="2 3" key="1">
    <citation type="submission" date="2019-07" db="EMBL/GenBank/DDBJ databases">
        <title>The Draft Genome Sequence of Rhizobium tropici SARCC-755 Associated with Superior Nodulation on Pigeonpea (Cajanus cajan (L.) Millsp.).</title>
        <authorList>
            <person name="Bopape F.L."/>
            <person name="Hassen A.I."/>
            <person name="Swanevelder Z.H."/>
            <person name="Gwata E.T."/>
        </authorList>
    </citation>
    <scope>NUCLEOTIDE SEQUENCE [LARGE SCALE GENOMIC DNA]</scope>
    <source>
        <strain evidence="2 3">SARCC-755</strain>
    </source>
</reference>
<dbReference type="OrthoDB" id="8402606at2"/>
<accession>A0A5B0VUY1</accession>
<dbReference type="EMBL" id="VNIP01000011">
    <property type="protein sequence ID" value="KAA1177711.1"/>
    <property type="molecule type" value="Genomic_DNA"/>
</dbReference>
<dbReference type="RefSeq" id="WP_149636566.1">
    <property type="nucleotide sequence ID" value="NZ_VNIP01000011.1"/>
</dbReference>
<comment type="caution">
    <text evidence="2">The sequence shown here is derived from an EMBL/GenBank/DDBJ whole genome shotgun (WGS) entry which is preliminary data.</text>
</comment>
<gene>
    <name evidence="2" type="ORF">FP026_21080</name>
</gene>
<evidence type="ECO:0000313" key="3">
    <source>
        <dbReference type="Proteomes" id="UP000323608"/>
    </source>
</evidence>
<keyword evidence="1" id="KW-1133">Transmembrane helix</keyword>
<proteinExistence type="predicted"/>